<accession>A0A9Q0MTW1</accession>
<feature type="non-terminal residue" evidence="1">
    <location>
        <position position="393"/>
    </location>
</feature>
<dbReference type="Pfam" id="PF14388">
    <property type="entry name" value="DUF4419"/>
    <property type="match status" value="1"/>
</dbReference>
<dbReference type="OrthoDB" id="9973955at2759"/>
<evidence type="ECO:0000313" key="2">
    <source>
        <dbReference type="Proteomes" id="UP001151699"/>
    </source>
</evidence>
<dbReference type="AlphaFoldDB" id="A0A9Q0MTW1"/>
<organism evidence="1 2">
    <name type="scientific">Pseudolycoriella hygida</name>
    <dbReference type="NCBI Taxonomy" id="35572"/>
    <lineage>
        <taxon>Eukaryota</taxon>
        <taxon>Metazoa</taxon>
        <taxon>Ecdysozoa</taxon>
        <taxon>Arthropoda</taxon>
        <taxon>Hexapoda</taxon>
        <taxon>Insecta</taxon>
        <taxon>Pterygota</taxon>
        <taxon>Neoptera</taxon>
        <taxon>Endopterygota</taxon>
        <taxon>Diptera</taxon>
        <taxon>Nematocera</taxon>
        <taxon>Sciaroidea</taxon>
        <taxon>Sciaridae</taxon>
        <taxon>Pseudolycoriella</taxon>
    </lineage>
</organism>
<proteinExistence type="predicted"/>
<keyword evidence="2" id="KW-1185">Reference proteome</keyword>
<dbReference type="Proteomes" id="UP001151699">
    <property type="component" value="Chromosome X"/>
</dbReference>
<reference evidence="1" key="1">
    <citation type="submission" date="2022-07" db="EMBL/GenBank/DDBJ databases">
        <authorList>
            <person name="Trinca V."/>
            <person name="Uliana J.V.C."/>
            <person name="Torres T.T."/>
            <person name="Ward R.J."/>
            <person name="Monesi N."/>
        </authorList>
    </citation>
    <scope>NUCLEOTIDE SEQUENCE</scope>
    <source>
        <strain evidence="1">HSMRA1968</strain>
        <tissue evidence="1">Whole embryos</tissue>
    </source>
</reference>
<evidence type="ECO:0008006" key="3">
    <source>
        <dbReference type="Google" id="ProtNLM"/>
    </source>
</evidence>
<protein>
    <recommendedName>
        <fullName evidence="3">DUF4419 domain-containing protein</fullName>
    </recommendedName>
</protein>
<sequence length="393" mass="44704">LFGKTTDASTTSSTTFQVSNKAVERVKESKENESKDPICSQLREYSGNHCTEVLMESPFSPNVRPTGASGFIKTVIKCYNNHHNLVIRPDDIWTAILTQFSFYINKNAEKFRSQFVNFDGKKELVVKMGGSLRDAQYDLFVSLMTQKIDENLVDKTVKDWILPNFTTTTPNDVITCGVIFMAVTKKYFDFTCCLSCGIPKITLEGTVADWEDILNRLEKLNSYKVGGWYNMLKLILEEFVAAKNGKVNKKFWNQICNRFGGGSGPTYISGWLTAFAVFDEDGNWTNHGRNKEKDEESPWPSIDMDKIPTGVVTVPVKIVDLCTEYESMMFAGHVGYVVPKDGYTLKPEIGWGIAVKMSEEKVVKYHETVREQGEWYCDLCHLRVKQYEVEDED</sequence>
<comment type="caution">
    <text evidence="1">The sequence shown here is derived from an EMBL/GenBank/DDBJ whole genome shotgun (WGS) entry which is preliminary data.</text>
</comment>
<dbReference type="EMBL" id="WJQU01000003">
    <property type="protein sequence ID" value="KAJ6637896.1"/>
    <property type="molecule type" value="Genomic_DNA"/>
</dbReference>
<dbReference type="PANTHER" id="PTHR31252:SF11">
    <property type="entry name" value="DUF4419 DOMAIN-CONTAINING PROTEIN"/>
    <property type="match status" value="1"/>
</dbReference>
<dbReference type="PANTHER" id="PTHR31252">
    <property type="entry name" value="DUF4419 DOMAIN-CONTAINING PROTEIN"/>
    <property type="match status" value="1"/>
</dbReference>
<evidence type="ECO:0000313" key="1">
    <source>
        <dbReference type="EMBL" id="KAJ6637896.1"/>
    </source>
</evidence>
<gene>
    <name evidence="1" type="ORF">Bhyg_10627</name>
</gene>
<name>A0A9Q0MTW1_9DIPT</name>
<dbReference type="InterPro" id="IPR025533">
    <property type="entry name" value="DUF4419"/>
</dbReference>